<organism evidence="3">
    <name type="scientific">Paenibacillus sp. BIHB 4019</name>
    <dbReference type="NCBI Taxonomy" id="1870819"/>
    <lineage>
        <taxon>Bacteria</taxon>
        <taxon>Bacillati</taxon>
        <taxon>Bacillota</taxon>
        <taxon>Bacilli</taxon>
        <taxon>Bacillales</taxon>
        <taxon>Paenibacillaceae</taxon>
        <taxon>Paenibacillus</taxon>
    </lineage>
</organism>
<evidence type="ECO:0000256" key="1">
    <source>
        <dbReference type="ARBA" id="ARBA00022679"/>
    </source>
</evidence>
<feature type="domain" description="N-acetyltransferase" evidence="2">
    <location>
        <begin position="10"/>
        <end position="152"/>
    </location>
</feature>
<dbReference type="EMBL" id="CP016808">
    <property type="protein sequence ID" value="ANY69268.1"/>
    <property type="molecule type" value="Genomic_DNA"/>
</dbReference>
<gene>
    <name evidence="3" type="ORF">BBD42_24385</name>
</gene>
<dbReference type="Pfam" id="PF00583">
    <property type="entry name" value="Acetyltransf_1"/>
    <property type="match status" value="1"/>
</dbReference>
<accession>A0A1B2DNH9</accession>
<protein>
    <submittedName>
        <fullName evidence="3">GNAT family N-acetyltransferase</fullName>
    </submittedName>
</protein>
<proteinExistence type="predicted"/>
<dbReference type="InterPro" id="IPR000182">
    <property type="entry name" value="GNAT_dom"/>
</dbReference>
<dbReference type="GO" id="GO:0008080">
    <property type="term" value="F:N-acetyltransferase activity"/>
    <property type="evidence" value="ECO:0007669"/>
    <property type="project" value="InterPro"/>
</dbReference>
<dbReference type="InterPro" id="IPR050769">
    <property type="entry name" value="NAT_camello-type"/>
</dbReference>
<dbReference type="PROSITE" id="PS51186">
    <property type="entry name" value="GNAT"/>
    <property type="match status" value="1"/>
</dbReference>
<dbReference type="SUPFAM" id="SSF55729">
    <property type="entry name" value="Acyl-CoA N-acyltransferases (Nat)"/>
    <property type="match status" value="1"/>
</dbReference>
<reference evidence="3" key="1">
    <citation type="submission" date="2016-08" db="EMBL/GenBank/DDBJ databases">
        <title>Complete Genome Seqeunce of Paenibacillus sp. BIHB 4019 from tea rhizoplane.</title>
        <authorList>
            <person name="Thakur R."/>
            <person name="Swarnkar M.K."/>
            <person name="Gulati A."/>
        </authorList>
    </citation>
    <scope>NUCLEOTIDE SEQUENCE [LARGE SCALE GENOMIC DNA]</scope>
    <source>
        <strain evidence="3">BIHB4019</strain>
    </source>
</reference>
<evidence type="ECO:0000259" key="2">
    <source>
        <dbReference type="PROSITE" id="PS51186"/>
    </source>
</evidence>
<dbReference type="InterPro" id="IPR016181">
    <property type="entry name" value="Acyl_CoA_acyltransferase"/>
</dbReference>
<dbReference type="CDD" id="cd04301">
    <property type="entry name" value="NAT_SF"/>
    <property type="match status" value="1"/>
</dbReference>
<evidence type="ECO:0000313" key="3">
    <source>
        <dbReference type="EMBL" id="ANY69268.1"/>
    </source>
</evidence>
<name>A0A1B2DNH9_9BACL</name>
<sequence length="152" mass="17448">MENTYVVEQAGIEQLDEAATLFDLYRMFYGQAPDVQGARRFLFDRFEQRDSVIFLAKHSGSGEAAGFTQLYPAFSSISMKRSYILNDLYVLESHRKQGVAQLLLDQARSYASLLQAKGIELSTSIMNVQAQRLYERNGYSQDAEYKHYYLTL</sequence>
<dbReference type="AlphaFoldDB" id="A0A1B2DNH9"/>
<dbReference type="Gene3D" id="3.40.630.30">
    <property type="match status" value="1"/>
</dbReference>
<dbReference type="RefSeq" id="WP_099520302.1">
    <property type="nucleotide sequence ID" value="NZ_CP016808.1"/>
</dbReference>
<dbReference type="PANTHER" id="PTHR13947">
    <property type="entry name" value="GNAT FAMILY N-ACETYLTRANSFERASE"/>
    <property type="match status" value="1"/>
</dbReference>
<dbReference type="PANTHER" id="PTHR13947:SF37">
    <property type="entry name" value="LD18367P"/>
    <property type="match status" value="1"/>
</dbReference>
<keyword evidence="1 3" id="KW-0808">Transferase</keyword>